<protein>
    <submittedName>
        <fullName evidence="9">Iron complex transport system permease protein</fullName>
    </submittedName>
</protein>
<dbReference type="CDD" id="cd06550">
    <property type="entry name" value="TM_ABC_iron-siderophores_like"/>
    <property type="match status" value="1"/>
</dbReference>
<dbReference type="RefSeq" id="WP_309956745.1">
    <property type="nucleotide sequence ID" value="NZ_CP136414.1"/>
</dbReference>
<evidence type="ECO:0000256" key="6">
    <source>
        <dbReference type="ARBA" id="ARBA00022989"/>
    </source>
</evidence>
<dbReference type="InterPro" id="IPR037294">
    <property type="entry name" value="ABC_BtuC-like"/>
</dbReference>
<feature type="transmembrane region" description="Helical" evidence="8">
    <location>
        <begin position="12"/>
        <end position="33"/>
    </location>
</feature>
<feature type="transmembrane region" description="Helical" evidence="8">
    <location>
        <begin position="149"/>
        <end position="171"/>
    </location>
</feature>
<evidence type="ECO:0000313" key="9">
    <source>
        <dbReference type="EMBL" id="MDR6939788.1"/>
    </source>
</evidence>
<dbReference type="InterPro" id="IPR000522">
    <property type="entry name" value="ABC_transptr_permease_BtuC"/>
</dbReference>
<feature type="transmembrane region" description="Helical" evidence="8">
    <location>
        <begin position="309"/>
        <end position="330"/>
    </location>
</feature>
<evidence type="ECO:0000256" key="7">
    <source>
        <dbReference type="ARBA" id="ARBA00023136"/>
    </source>
</evidence>
<feature type="transmembrane region" description="Helical" evidence="8">
    <location>
        <begin position="191"/>
        <end position="212"/>
    </location>
</feature>
<name>A0ABU1T333_9ACTO</name>
<feature type="transmembrane region" description="Helical" evidence="8">
    <location>
        <begin position="237"/>
        <end position="260"/>
    </location>
</feature>
<dbReference type="PANTHER" id="PTHR30472:SF27">
    <property type="entry name" value="PETROBACTIN IMPORT SYSTEM PERMEASE PROTEIN YCLN"/>
    <property type="match status" value="1"/>
</dbReference>
<evidence type="ECO:0000256" key="1">
    <source>
        <dbReference type="ARBA" id="ARBA00004651"/>
    </source>
</evidence>
<comment type="caution">
    <text evidence="9">The sequence shown here is derived from an EMBL/GenBank/DDBJ whole genome shotgun (WGS) entry which is preliminary data.</text>
</comment>
<comment type="subcellular location">
    <subcellularLocation>
        <location evidence="1">Cell membrane</location>
        <topology evidence="1">Multi-pass membrane protein</topology>
    </subcellularLocation>
</comment>
<evidence type="ECO:0000256" key="8">
    <source>
        <dbReference type="SAM" id="Phobius"/>
    </source>
</evidence>
<evidence type="ECO:0000256" key="2">
    <source>
        <dbReference type="ARBA" id="ARBA00007935"/>
    </source>
</evidence>
<dbReference type="SUPFAM" id="SSF81345">
    <property type="entry name" value="ABC transporter involved in vitamin B12 uptake, BtuC"/>
    <property type="match status" value="1"/>
</dbReference>
<accession>A0ABU1T333</accession>
<keyword evidence="4" id="KW-1003">Cell membrane</keyword>
<evidence type="ECO:0000313" key="10">
    <source>
        <dbReference type="Proteomes" id="UP001266099"/>
    </source>
</evidence>
<reference evidence="9 10" key="1">
    <citation type="submission" date="2023-07" db="EMBL/GenBank/DDBJ databases">
        <title>Sequencing the genomes of 1000 actinobacteria strains.</title>
        <authorList>
            <person name="Klenk H.-P."/>
        </authorList>
    </citation>
    <scope>NUCLEOTIDE SEQUENCE [LARGE SCALE GENOMIC DNA]</scope>
    <source>
        <strain evidence="9 10">DSM 15539</strain>
    </source>
</reference>
<feature type="transmembrane region" description="Helical" evidence="8">
    <location>
        <begin position="280"/>
        <end position="297"/>
    </location>
</feature>
<keyword evidence="5 8" id="KW-0812">Transmembrane</keyword>
<keyword evidence="7 8" id="KW-0472">Membrane</keyword>
<keyword evidence="10" id="KW-1185">Reference proteome</keyword>
<dbReference type="Gene3D" id="1.10.3470.10">
    <property type="entry name" value="ABC transporter involved in vitamin B12 uptake, BtuC"/>
    <property type="match status" value="1"/>
</dbReference>
<evidence type="ECO:0000256" key="5">
    <source>
        <dbReference type="ARBA" id="ARBA00022692"/>
    </source>
</evidence>
<gene>
    <name evidence="9" type="ORF">J2S36_001331</name>
</gene>
<dbReference type="EMBL" id="JAVDUJ010000001">
    <property type="protein sequence ID" value="MDR6939788.1"/>
    <property type="molecule type" value="Genomic_DNA"/>
</dbReference>
<proteinExistence type="inferred from homology"/>
<keyword evidence="3" id="KW-0813">Transport</keyword>
<feature type="transmembrane region" description="Helical" evidence="8">
    <location>
        <begin position="98"/>
        <end position="116"/>
    </location>
</feature>
<dbReference type="Pfam" id="PF01032">
    <property type="entry name" value="FecCD"/>
    <property type="match status" value="1"/>
</dbReference>
<dbReference type="PANTHER" id="PTHR30472">
    <property type="entry name" value="FERRIC ENTEROBACTIN TRANSPORT SYSTEM PERMEASE PROTEIN"/>
    <property type="match status" value="1"/>
</dbReference>
<organism evidence="9 10">
    <name type="scientific">Arcanobacterium hippocoleae</name>
    <dbReference type="NCBI Taxonomy" id="149017"/>
    <lineage>
        <taxon>Bacteria</taxon>
        <taxon>Bacillati</taxon>
        <taxon>Actinomycetota</taxon>
        <taxon>Actinomycetes</taxon>
        <taxon>Actinomycetales</taxon>
        <taxon>Actinomycetaceae</taxon>
        <taxon>Arcanobacterium</taxon>
    </lineage>
</organism>
<evidence type="ECO:0000256" key="3">
    <source>
        <dbReference type="ARBA" id="ARBA00022448"/>
    </source>
</evidence>
<dbReference type="Proteomes" id="UP001266099">
    <property type="component" value="Unassembled WGS sequence"/>
</dbReference>
<keyword evidence="6 8" id="KW-1133">Transmembrane helix</keyword>
<comment type="similarity">
    <text evidence="2">Belongs to the binding-protein-dependent transport system permease family. FecCD subfamily.</text>
</comment>
<sequence>MPHPTATARYSRSILATGLGVLILFSLAIWSIFTGSSELTVLDLISGNANSDQLMVFFGSRIPRTAAAALAGSAMAVAGLLMQMLVQNRFVEPSTTGVTESAIFGVLIVTILAPGAEIFTKMLVAIIFALIGSMLLIALINATPKRDLIVVPLLGIVLSGIIGAGATLLAWEFSLQGTVAAWELGDFSGIISGRYELLWIVAGVAIVIYLYADRFTVIGLGKELATNLGVNHNRTTLLGLILVAITTGITTVIAGALPFLGLVIPNLVSLIMGDYLRRSLPLVAIGGACFVLLADTLGRTLIAPAEIAVGTVMGVIGALLFLVFLLRSFAHAH</sequence>
<evidence type="ECO:0000256" key="4">
    <source>
        <dbReference type="ARBA" id="ARBA00022475"/>
    </source>
</evidence>
<feature type="transmembrane region" description="Helical" evidence="8">
    <location>
        <begin position="65"/>
        <end position="86"/>
    </location>
</feature>
<feature type="transmembrane region" description="Helical" evidence="8">
    <location>
        <begin position="122"/>
        <end position="142"/>
    </location>
</feature>